<name>A0A6A6U7B8_9PEZI</name>
<feature type="compositionally biased region" description="Basic and acidic residues" evidence="6">
    <location>
        <begin position="67"/>
        <end position="82"/>
    </location>
</feature>
<proteinExistence type="inferred from homology"/>
<dbReference type="InterPro" id="IPR029175">
    <property type="entry name" value="EXOC2/Sec5"/>
</dbReference>
<dbReference type="GO" id="GO:0006887">
    <property type="term" value="P:exocytosis"/>
    <property type="evidence" value="ECO:0007669"/>
    <property type="project" value="UniProtKB-KW"/>
</dbReference>
<gene>
    <name evidence="8" type="ORF">BT63DRAFT_388158</name>
</gene>
<reference evidence="8" key="1">
    <citation type="journal article" date="2020" name="Stud. Mycol.">
        <title>101 Dothideomycetes genomes: a test case for predicting lifestyles and emergence of pathogens.</title>
        <authorList>
            <person name="Haridas S."/>
            <person name="Albert R."/>
            <person name="Binder M."/>
            <person name="Bloem J."/>
            <person name="Labutti K."/>
            <person name="Salamov A."/>
            <person name="Andreopoulos B."/>
            <person name="Baker S."/>
            <person name="Barry K."/>
            <person name="Bills G."/>
            <person name="Bluhm B."/>
            <person name="Cannon C."/>
            <person name="Castanera R."/>
            <person name="Culley D."/>
            <person name="Daum C."/>
            <person name="Ezra D."/>
            <person name="Gonzalez J."/>
            <person name="Henrissat B."/>
            <person name="Kuo A."/>
            <person name="Liang C."/>
            <person name="Lipzen A."/>
            <person name="Lutzoni F."/>
            <person name="Magnuson J."/>
            <person name="Mondo S."/>
            <person name="Nolan M."/>
            <person name="Ohm R."/>
            <person name="Pangilinan J."/>
            <person name="Park H.-J."/>
            <person name="Ramirez L."/>
            <person name="Alfaro M."/>
            <person name="Sun H."/>
            <person name="Tritt A."/>
            <person name="Yoshinaga Y."/>
            <person name="Zwiers L.-H."/>
            <person name="Turgeon B."/>
            <person name="Goodwin S."/>
            <person name="Spatafora J."/>
            <person name="Crous P."/>
            <person name="Grigoriev I."/>
        </authorList>
    </citation>
    <scope>NUCLEOTIDE SEQUENCE</scope>
    <source>
        <strain evidence="8">CBS 115976</strain>
    </source>
</reference>
<comment type="subunit">
    <text evidence="4">Component of the exocyst complex.</text>
</comment>
<dbReference type="GO" id="GO:0000145">
    <property type="term" value="C:exocyst"/>
    <property type="evidence" value="ECO:0007669"/>
    <property type="project" value="UniProtKB-UniRule"/>
</dbReference>
<feature type="region of interest" description="Disordered" evidence="6">
    <location>
        <begin position="762"/>
        <end position="790"/>
    </location>
</feature>
<accession>A0A6A6U7B8</accession>
<dbReference type="GO" id="GO:0015031">
    <property type="term" value="P:protein transport"/>
    <property type="evidence" value="ECO:0007669"/>
    <property type="project" value="UniProtKB-KW"/>
</dbReference>
<evidence type="ECO:0000313" key="9">
    <source>
        <dbReference type="Proteomes" id="UP000799302"/>
    </source>
</evidence>
<dbReference type="Proteomes" id="UP000799302">
    <property type="component" value="Unassembled WGS sequence"/>
</dbReference>
<keyword evidence="9" id="KW-1185">Reference proteome</keyword>
<evidence type="ECO:0000256" key="1">
    <source>
        <dbReference type="ARBA" id="ARBA00010578"/>
    </source>
</evidence>
<organism evidence="8 9">
    <name type="scientific">Microthyrium microscopicum</name>
    <dbReference type="NCBI Taxonomy" id="703497"/>
    <lineage>
        <taxon>Eukaryota</taxon>
        <taxon>Fungi</taxon>
        <taxon>Dikarya</taxon>
        <taxon>Ascomycota</taxon>
        <taxon>Pezizomycotina</taxon>
        <taxon>Dothideomycetes</taxon>
        <taxon>Dothideomycetes incertae sedis</taxon>
        <taxon>Microthyriales</taxon>
        <taxon>Microthyriaceae</taxon>
        <taxon>Microthyrium</taxon>
    </lineage>
</organism>
<sequence length="1036" mass="115995">MAQNALLNHYKIDTPFPTEWPADKDGEDSDDEEGLIPEPRSVQLGGAKSRYSVLERNPKRTSVPGAERTKDGFENLVQRDEQDPLGKNTSVMQVLRRKGVPVEDGKLRNRYLLSSTTFSPLLFLSEVHSDASTKELMDGLGHLSQSIEQKSASLKILVESNFEKFVRAKATIDNVYREMVNPGQESEGPPSARRPHSRQTSRQSAHFRKTSGPFSPQGGGFDKRKNALVKEQEYGILPIKVPLLELKAKVDDVWGPALGGREREDYLKVFMTGTEQKRNIFDIGANITESIKRREYEMLVEEYTKAKHMADDARTLMENAQQNKSQLSDADVLQIVSTARMWSDIEDQIDVFKRDVWRRLAGVHFSKHGSHEDGKPEEYMELIGILLELGVEDNPIWVWLLSQYDYLKHKILGTFERSKVEIEILRRRLSYAEKPSSSQTAAHLKSAHADGRVKRDGAIDSSKVIELWEHIYTCLSAILSTEGGILGEVIEFWETAQSFIEGKAQSSLPVGIDGKSREHHRLSMGGVKDLNSGAQDLMTQIRDNILFFFTDLPTEDLSLLLSPIPPTPLTPKTPKSATVPSFGIPRLAVDVNNIPPPSPRRGDSWEKYAFWPPYSNSLSGAHYLSKILHLVATAACEMASLKFAEDSRPAVDSLKLLVGSVRERSIQAICAAWNSDCEDSKALEDWTRAFDRPDLTNLPSRLMDFHGFLLVNLQKILYVSEATKRPTSTDIIVPPSNKLLQMVRSQFVGGIYKVINGMKDHAESSTKTPDDSADGLTTPARDPSSLSITSSSIDASNRNVRILLTLSNIQGLRNDIMPHLISMFETNFSLTLTEEADSIRDVLGQIDARLFQSYVAPMIGETDKLVRAGIGSPTWAPKTAPPLDAKPYVYKVLLSLVLVHTEISTTSQPLTSPILKHLLEKYLLSFFEAFKLRTEYNLAALMQATLDVEFLAQTLANYTTEKASKTQGDIYILLDTLTDKDARFQLQSGLQQLRQILKSLREGTRTELYVILKTIIGQNWKLSVLQCLLQASACYD</sequence>
<dbReference type="AlphaFoldDB" id="A0A6A6U7B8"/>
<dbReference type="InterPro" id="IPR039481">
    <property type="entry name" value="EXOC2/Sec5_N_dom"/>
</dbReference>
<protein>
    <recommendedName>
        <fullName evidence="4">Exocyst complex component SEC5</fullName>
    </recommendedName>
</protein>
<dbReference type="OrthoDB" id="26242at2759"/>
<keyword evidence="5" id="KW-0175">Coiled coil</keyword>
<evidence type="ECO:0000256" key="5">
    <source>
        <dbReference type="SAM" id="Coils"/>
    </source>
</evidence>
<comment type="similarity">
    <text evidence="1 4">Belongs to the SEC5 family.</text>
</comment>
<feature type="compositionally biased region" description="Basic residues" evidence="6">
    <location>
        <begin position="193"/>
        <end position="209"/>
    </location>
</feature>
<dbReference type="GO" id="GO:0006893">
    <property type="term" value="P:Golgi to plasma membrane transport"/>
    <property type="evidence" value="ECO:0007669"/>
    <property type="project" value="UniProtKB-UniRule"/>
</dbReference>
<keyword evidence="4" id="KW-0653">Protein transport</keyword>
<evidence type="ECO:0000256" key="2">
    <source>
        <dbReference type="ARBA" id="ARBA00022448"/>
    </source>
</evidence>
<keyword evidence="2 4" id="KW-0813">Transport</keyword>
<feature type="coiled-coil region" evidence="5">
    <location>
        <begin position="303"/>
        <end position="330"/>
    </location>
</feature>
<dbReference type="PANTHER" id="PTHR13043:SF1">
    <property type="entry name" value="EXOCYST COMPLEX COMPONENT 2"/>
    <property type="match status" value="1"/>
</dbReference>
<feature type="compositionally biased region" description="Acidic residues" evidence="6">
    <location>
        <begin position="25"/>
        <end position="35"/>
    </location>
</feature>
<evidence type="ECO:0000313" key="8">
    <source>
        <dbReference type="EMBL" id="KAF2668149.1"/>
    </source>
</evidence>
<feature type="domain" description="Exocyst complex component EXOC2/Sec5 N-terminal" evidence="7">
    <location>
        <begin position="82"/>
        <end position="1008"/>
    </location>
</feature>
<keyword evidence="3 4" id="KW-0268">Exocytosis</keyword>
<evidence type="ECO:0000256" key="6">
    <source>
        <dbReference type="SAM" id="MobiDB-lite"/>
    </source>
</evidence>
<feature type="region of interest" description="Disordered" evidence="6">
    <location>
        <begin position="180"/>
        <end position="223"/>
    </location>
</feature>
<dbReference type="EMBL" id="MU004236">
    <property type="protein sequence ID" value="KAF2668149.1"/>
    <property type="molecule type" value="Genomic_DNA"/>
</dbReference>
<evidence type="ECO:0000256" key="4">
    <source>
        <dbReference type="RuleBase" id="RU365069"/>
    </source>
</evidence>
<evidence type="ECO:0000256" key="3">
    <source>
        <dbReference type="ARBA" id="ARBA00022483"/>
    </source>
</evidence>
<feature type="region of interest" description="Disordered" evidence="6">
    <location>
        <begin position="1"/>
        <end position="82"/>
    </location>
</feature>
<evidence type="ECO:0000259" key="7">
    <source>
        <dbReference type="Pfam" id="PF15469"/>
    </source>
</evidence>
<comment type="function">
    <text evidence="4">Component of the exocyst complex involved in the docking of exocytic vesicles with fusion sites on the plasma membrane.</text>
</comment>
<dbReference type="Pfam" id="PF15469">
    <property type="entry name" value="Sec5"/>
    <property type="match status" value="1"/>
</dbReference>
<dbReference type="PANTHER" id="PTHR13043">
    <property type="entry name" value="EXOCYST COMPLEX COMPONENT SEC5"/>
    <property type="match status" value="1"/>
</dbReference>